<organism evidence="1 2">
    <name type="scientific">Armillaria ostoyae</name>
    <name type="common">Armillaria root rot fungus</name>
    <dbReference type="NCBI Taxonomy" id="47428"/>
    <lineage>
        <taxon>Eukaryota</taxon>
        <taxon>Fungi</taxon>
        <taxon>Dikarya</taxon>
        <taxon>Basidiomycota</taxon>
        <taxon>Agaricomycotina</taxon>
        <taxon>Agaricomycetes</taxon>
        <taxon>Agaricomycetidae</taxon>
        <taxon>Agaricales</taxon>
        <taxon>Marasmiineae</taxon>
        <taxon>Physalacriaceae</taxon>
        <taxon>Armillaria</taxon>
    </lineage>
</organism>
<accession>A0A284S6Y5</accession>
<dbReference type="Proteomes" id="UP000219338">
    <property type="component" value="Unassembled WGS sequence"/>
</dbReference>
<reference evidence="2" key="1">
    <citation type="journal article" date="2017" name="Nat. Ecol. Evol.">
        <title>Genome expansion and lineage-specific genetic innovations in the forest pathogenic fungi Armillaria.</title>
        <authorList>
            <person name="Sipos G."/>
            <person name="Prasanna A.N."/>
            <person name="Walter M.C."/>
            <person name="O'Connor E."/>
            <person name="Balint B."/>
            <person name="Krizsan K."/>
            <person name="Kiss B."/>
            <person name="Hess J."/>
            <person name="Varga T."/>
            <person name="Slot J."/>
            <person name="Riley R."/>
            <person name="Boka B."/>
            <person name="Rigling D."/>
            <person name="Barry K."/>
            <person name="Lee J."/>
            <person name="Mihaltcheva S."/>
            <person name="LaButti K."/>
            <person name="Lipzen A."/>
            <person name="Waldron R."/>
            <person name="Moloney N.M."/>
            <person name="Sperisen C."/>
            <person name="Kredics L."/>
            <person name="Vagvoelgyi C."/>
            <person name="Patrignani A."/>
            <person name="Fitzpatrick D."/>
            <person name="Nagy I."/>
            <person name="Doyle S."/>
            <person name="Anderson J.B."/>
            <person name="Grigoriev I.V."/>
            <person name="Gueldener U."/>
            <person name="Muensterkoetter M."/>
            <person name="Nagy L.G."/>
        </authorList>
    </citation>
    <scope>NUCLEOTIDE SEQUENCE [LARGE SCALE GENOMIC DNA]</scope>
    <source>
        <strain evidence="2">C18/9</strain>
    </source>
</reference>
<protein>
    <submittedName>
        <fullName evidence="1">Uncharacterized protein</fullName>
    </submittedName>
</protein>
<evidence type="ECO:0000313" key="1">
    <source>
        <dbReference type="EMBL" id="SJL16759.1"/>
    </source>
</evidence>
<gene>
    <name evidence="1" type="ORF">ARMOST_20288</name>
</gene>
<proteinExistence type="predicted"/>
<evidence type="ECO:0000313" key="2">
    <source>
        <dbReference type="Proteomes" id="UP000219338"/>
    </source>
</evidence>
<keyword evidence="2" id="KW-1185">Reference proteome</keyword>
<dbReference type="EMBL" id="FUEG01000037">
    <property type="protein sequence ID" value="SJL16759.1"/>
    <property type="molecule type" value="Genomic_DNA"/>
</dbReference>
<sequence>MAVLTERWIHQYVAVPNRCQFRYMHLEQRDASLERVSATMTLYLMRGGIARYSQIPSWGIFMFPSQAAAANVGVVSAKAKPGFLILGGFTECPKLHSMLSGFVRPAKQSTRAVSNIFQELVFCIGEKLIVQNIMLVYQIVAFADTNMAMPIINNKSVSRIDVN</sequence>
<name>A0A284S6Y5_ARMOS</name>
<dbReference type="AlphaFoldDB" id="A0A284S6Y5"/>